<dbReference type="SUPFAM" id="SSF56300">
    <property type="entry name" value="Metallo-dependent phosphatases"/>
    <property type="match status" value="1"/>
</dbReference>
<dbReference type="SUPFAM" id="SSF55816">
    <property type="entry name" value="5'-nucleotidase (syn. UDP-sugar hydrolase), C-terminal domain"/>
    <property type="match status" value="1"/>
</dbReference>
<evidence type="ECO:0000256" key="1">
    <source>
        <dbReference type="RuleBase" id="RU362119"/>
    </source>
</evidence>
<dbReference type="GO" id="GO:0008253">
    <property type="term" value="F:5'-nucleotidase activity"/>
    <property type="evidence" value="ECO:0007669"/>
    <property type="project" value="TreeGrafter"/>
</dbReference>
<comment type="similarity">
    <text evidence="1">Belongs to the 5'-nucleotidase family.</text>
</comment>
<organism evidence="3">
    <name type="scientific">Oscillatoriales cyanobacterium SpSt-418</name>
    <dbReference type="NCBI Taxonomy" id="2282169"/>
    <lineage>
        <taxon>Bacteria</taxon>
        <taxon>Bacillati</taxon>
        <taxon>Cyanobacteriota</taxon>
        <taxon>Cyanophyceae</taxon>
        <taxon>Oscillatoriophycideae</taxon>
        <taxon>Oscillatoriales</taxon>
    </lineage>
</organism>
<dbReference type="InterPro" id="IPR013424">
    <property type="entry name" value="Ice-binding_C"/>
</dbReference>
<dbReference type="GO" id="GO:0030288">
    <property type="term" value="C:outer membrane-bounded periplasmic space"/>
    <property type="evidence" value="ECO:0007669"/>
    <property type="project" value="TreeGrafter"/>
</dbReference>
<dbReference type="PRINTS" id="PR01607">
    <property type="entry name" value="APYRASEFAMLY"/>
</dbReference>
<protein>
    <submittedName>
        <fullName evidence="3">Bifunctional metallophosphatase/5'-nucleotidase</fullName>
    </submittedName>
</protein>
<dbReference type="Gene3D" id="3.90.780.10">
    <property type="entry name" value="5'-Nucleotidase, C-terminal domain"/>
    <property type="match status" value="1"/>
</dbReference>
<dbReference type="InterPro" id="IPR036907">
    <property type="entry name" value="5'-Nucleotdase_C_sf"/>
</dbReference>
<evidence type="ECO:0000259" key="2">
    <source>
        <dbReference type="Pfam" id="PF02872"/>
    </source>
</evidence>
<keyword evidence="1" id="KW-0547">Nucleotide-binding</keyword>
<dbReference type="AlphaFoldDB" id="A0A7C3PJ75"/>
<feature type="domain" description="5'-Nucleotidase C-terminal" evidence="2">
    <location>
        <begin position="394"/>
        <end position="596"/>
    </location>
</feature>
<dbReference type="InterPro" id="IPR029052">
    <property type="entry name" value="Metallo-depent_PP-like"/>
</dbReference>
<dbReference type="InterPro" id="IPR006179">
    <property type="entry name" value="5_nucleotidase/apyrase"/>
</dbReference>
<proteinExistence type="inferred from homology"/>
<comment type="caution">
    <text evidence="3">The sequence shown here is derived from an EMBL/GenBank/DDBJ whole genome shotgun (WGS) entry which is preliminary data.</text>
</comment>
<name>A0A7C3PJ75_9CYAN</name>
<dbReference type="Gene3D" id="3.60.21.10">
    <property type="match status" value="1"/>
</dbReference>
<sequence length="687" mass="72829">MKNSTSQSFGLSQLRRYLLASTLTLSSILLPASAQAFTLNLLHFSDGESSLLPRTGEVAPATQPPSSFNYSGVALFADLIDRQRNASSTDFDLLVTAGDNFLAGVQFEASLSLPTGQEFYDTTALELFNIDVGGIGNHEFDFGPDVLARFIDPEGDGVGFRPFVSSNLVIPDESPLKSLIQPSTVITKTVNGVEERVGVVGVTTPLLRSISSPGNIQTIGDTSTNPNFQQLVERVQAEVDNLTAQGIDKVVLVSHLQDINEERVLATRLNNVDVIVAAGSDTRLANEDDPILPLAGEARVPSYPLIFDSATGQQVDSLSAVTGTPTLIVSTDGEYKYLGNLQVEFTNGAISSILEPGSGPKRNADLDGLTPRADLVSQVQEPVAAFVESLRSTVIAQTNVPLDSVRTNVRARSTFGGSLIADAIRDAAIDQATAQGLDASKILVGIQNGGGIRNDRQFAPGDNITAFDTFDVLPFLNFVTVVQDVTGNELLSILERSVSSLSAPDVGGGGQFLQLSGLEVVYDVTQPAQAITADGVITSLGSRIQSIFLAPGNDRTGQFIYDVSKGGFQLPSNQALFDLATIDFTARGGDNFAALAAIPDSRKTILGLTYQQALENYLTENLQGVVDALDIPNGEGVRVRDITALVAPPTNEVIIVQPIPEPTTIAGVIFAGAGLVRLKRRSKQNQA</sequence>
<dbReference type="GO" id="GO:0008768">
    <property type="term" value="F:UDP-sugar diphosphatase activity"/>
    <property type="evidence" value="ECO:0007669"/>
    <property type="project" value="TreeGrafter"/>
</dbReference>
<reference evidence="3" key="1">
    <citation type="journal article" date="2020" name="mSystems">
        <title>Genome- and Community-Level Interaction Insights into Carbon Utilization and Element Cycling Functions of Hydrothermarchaeota in Hydrothermal Sediment.</title>
        <authorList>
            <person name="Zhou Z."/>
            <person name="Liu Y."/>
            <person name="Xu W."/>
            <person name="Pan J."/>
            <person name="Luo Z.H."/>
            <person name="Li M."/>
        </authorList>
    </citation>
    <scope>NUCLEOTIDE SEQUENCE [LARGE SCALE GENOMIC DNA]</scope>
    <source>
        <strain evidence="3">SpSt-418</strain>
    </source>
</reference>
<dbReference type="PANTHER" id="PTHR11575:SF24">
    <property type="entry name" value="5'-NUCLEOTIDASE"/>
    <property type="match status" value="1"/>
</dbReference>
<dbReference type="GO" id="GO:0009166">
    <property type="term" value="P:nucleotide catabolic process"/>
    <property type="evidence" value="ECO:0007669"/>
    <property type="project" value="InterPro"/>
</dbReference>
<dbReference type="Pfam" id="PF02872">
    <property type="entry name" value="5_nucleotid_C"/>
    <property type="match status" value="1"/>
</dbReference>
<dbReference type="InterPro" id="IPR008334">
    <property type="entry name" value="5'-Nucleotdase_C"/>
</dbReference>
<dbReference type="EMBL" id="DSRU01000241">
    <property type="protein sequence ID" value="HFM99380.1"/>
    <property type="molecule type" value="Genomic_DNA"/>
</dbReference>
<dbReference type="NCBIfam" id="TIGR02595">
    <property type="entry name" value="PEP_CTERM"/>
    <property type="match status" value="1"/>
</dbReference>
<accession>A0A7C3PJ75</accession>
<dbReference type="PANTHER" id="PTHR11575">
    <property type="entry name" value="5'-NUCLEOTIDASE-RELATED"/>
    <property type="match status" value="1"/>
</dbReference>
<dbReference type="GO" id="GO:0000166">
    <property type="term" value="F:nucleotide binding"/>
    <property type="evidence" value="ECO:0007669"/>
    <property type="project" value="UniProtKB-KW"/>
</dbReference>
<gene>
    <name evidence="3" type="ORF">ENR64_16785</name>
</gene>
<keyword evidence="1" id="KW-0378">Hydrolase</keyword>
<evidence type="ECO:0000313" key="3">
    <source>
        <dbReference type="EMBL" id="HFM99380.1"/>
    </source>
</evidence>